<keyword evidence="2" id="KW-1185">Reference proteome</keyword>
<dbReference type="EMBL" id="CP151407">
    <property type="protein sequence ID" value="WZJ23378.1"/>
    <property type="molecule type" value="Genomic_DNA"/>
</dbReference>
<evidence type="ECO:0000313" key="2">
    <source>
        <dbReference type="Proteomes" id="UP001479520"/>
    </source>
</evidence>
<keyword evidence="1" id="KW-0614">Plasmid</keyword>
<dbReference type="RefSeq" id="WP_341744717.1">
    <property type="nucleotide sequence ID" value="NZ_CP151407.1"/>
</dbReference>
<dbReference type="Proteomes" id="UP001479520">
    <property type="component" value="Plasmid unnamed1"/>
</dbReference>
<accession>A0ABZ2XL86</accession>
<name>A0ABZ2XL86_9RHOO</name>
<organism evidence="1 2">
    <name type="scientific">Azonexus hydrophilus</name>
    <dbReference type="NCBI Taxonomy" id="418702"/>
    <lineage>
        <taxon>Bacteria</taxon>
        <taxon>Pseudomonadati</taxon>
        <taxon>Pseudomonadota</taxon>
        <taxon>Betaproteobacteria</taxon>
        <taxon>Rhodocyclales</taxon>
        <taxon>Azonexaceae</taxon>
        <taxon>Azonexus</taxon>
    </lineage>
</organism>
<evidence type="ECO:0000313" key="1">
    <source>
        <dbReference type="EMBL" id="WZJ23378.1"/>
    </source>
</evidence>
<gene>
    <name evidence="1" type="ORF">AADV58_18385</name>
</gene>
<reference evidence="1 2" key="1">
    <citation type="submission" date="2024-04" db="EMBL/GenBank/DDBJ databases">
        <title>Dissimilatory iodate-reducing microorganisms contribute to the enrichment of iodine in groundwater.</title>
        <authorList>
            <person name="Jiang Z."/>
        </authorList>
    </citation>
    <scope>NUCLEOTIDE SEQUENCE [LARGE SCALE GENOMIC DNA]</scope>
    <source>
        <strain evidence="1 2">NCP973</strain>
        <plasmid evidence="1 2">unnamed1</plasmid>
    </source>
</reference>
<geneLocation type="plasmid" evidence="1 2">
    <name>unnamed1</name>
</geneLocation>
<sequence>MISPQSSKLLKEEVIKHLFPSMNIQQYLMERASFSEPDALADADTRLQICRQVHDLIESGKLEPAHVPWIISCCAEGADLAKLNAELAGLLFRNAMDGVWDAVTKPEVSPSSELKPDHIPDENLIKRFVLGIPTGVGPLTKELLATKGEDEWSDYIEEANIYEFEWGFIAETANHDGGASYDLFVAKAWREAEESMFADLMWPLFLLSMLDDPLPTDVPPPSAEPGEAYYTCLTFSSNGRVGPAQTRTWIGKFLMHGWPILLSRTCMCVEFKFQHDTIA</sequence>
<protein>
    <submittedName>
        <fullName evidence="1">Uncharacterized protein</fullName>
    </submittedName>
</protein>
<proteinExistence type="predicted"/>